<dbReference type="RefSeq" id="WP_352304768.1">
    <property type="nucleotide sequence ID" value="NZ_JBEOSG010000007.1"/>
</dbReference>
<dbReference type="PANTHER" id="PTHR38446">
    <property type="entry name" value="BLL0914 PROTEIN"/>
    <property type="match status" value="1"/>
</dbReference>
<feature type="transmembrane region" description="Helical" evidence="1">
    <location>
        <begin position="6"/>
        <end position="26"/>
    </location>
</feature>
<evidence type="ECO:0000313" key="3">
    <source>
        <dbReference type="Proteomes" id="UP001550044"/>
    </source>
</evidence>
<evidence type="ECO:0000313" key="2">
    <source>
        <dbReference type="EMBL" id="MET8438373.1"/>
    </source>
</evidence>
<reference evidence="2 3" key="1">
    <citation type="submission" date="2024-06" db="EMBL/GenBank/DDBJ databases">
        <title>The Natural Products Discovery Center: Release of the First 8490 Sequenced Strains for Exploring Actinobacteria Biosynthetic Diversity.</title>
        <authorList>
            <person name="Kalkreuter E."/>
            <person name="Kautsar S.A."/>
            <person name="Yang D."/>
            <person name="Bader C.D."/>
            <person name="Teijaro C.N."/>
            <person name="Fluegel L."/>
            <person name="Davis C.M."/>
            <person name="Simpson J.R."/>
            <person name="Lauterbach L."/>
            <person name="Steele A.D."/>
            <person name="Gui C."/>
            <person name="Meng S."/>
            <person name="Li G."/>
            <person name="Viehrig K."/>
            <person name="Ye F."/>
            <person name="Su P."/>
            <person name="Kiefer A.F."/>
            <person name="Nichols A."/>
            <person name="Cepeda A.J."/>
            <person name="Yan W."/>
            <person name="Fan B."/>
            <person name="Jiang Y."/>
            <person name="Adhikari A."/>
            <person name="Zheng C.-J."/>
            <person name="Schuster L."/>
            <person name="Cowan T.M."/>
            <person name="Smanski M.J."/>
            <person name="Chevrette M.G."/>
            <person name="De Carvalho L.P.S."/>
            <person name="Shen B."/>
        </authorList>
    </citation>
    <scope>NUCLEOTIDE SEQUENCE [LARGE SCALE GENOMIC DNA]</scope>
    <source>
        <strain evidence="2 3">NPDC005137</strain>
    </source>
</reference>
<feature type="transmembrane region" description="Helical" evidence="1">
    <location>
        <begin position="101"/>
        <end position="119"/>
    </location>
</feature>
<feature type="transmembrane region" description="Helical" evidence="1">
    <location>
        <begin position="47"/>
        <end position="69"/>
    </location>
</feature>
<sequence length="120" mass="12534">MHIAAQALVALVALIHACFLVLEMFLWDTARGRKVFATTPAFSRESATLAANQGLYNGFMAAGLVWSLLAGDPVAYQAQIFFLGCLIVAGVYGAATVSRKILLVQAAPAAVALVLVLLAG</sequence>
<dbReference type="PANTHER" id="PTHR38446:SF1">
    <property type="entry name" value="BLL0914 PROTEIN"/>
    <property type="match status" value="1"/>
</dbReference>
<dbReference type="InterPro" id="IPR009732">
    <property type="entry name" value="DUF1304"/>
</dbReference>
<dbReference type="Pfam" id="PF06993">
    <property type="entry name" value="DUF1304"/>
    <property type="match status" value="1"/>
</dbReference>
<keyword evidence="3" id="KW-1185">Reference proteome</keyword>
<organism evidence="2 3">
    <name type="scientific">Streptomyces sp. 900116325</name>
    <dbReference type="NCBI Taxonomy" id="3154295"/>
    <lineage>
        <taxon>Bacteria</taxon>
        <taxon>Bacillati</taxon>
        <taxon>Actinomycetota</taxon>
        <taxon>Actinomycetes</taxon>
        <taxon>Kitasatosporales</taxon>
        <taxon>Streptomycetaceae</taxon>
        <taxon>Streptomyces</taxon>
    </lineage>
</organism>
<feature type="transmembrane region" description="Helical" evidence="1">
    <location>
        <begin position="75"/>
        <end position="94"/>
    </location>
</feature>
<evidence type="ECO:0000256" key="1">
    <source>
        <dbReference type="SAM" id="Phobius"/>
    </source>
</evidence>
<keyword evidence="1" id="KW-0472">Membrane</keyword>
<name>A0ABV2UNL8_9ACTN</name>
<gene>
    <name evidence="2" type="ORF">ABZV61_37765</name>
</gene>
<proteinExistence type="predicted"/>
<keyword evidence="1" id="KW-1133">Transmembrane helix</keyword>
<dbReference type="Proteomes" id="UP001550044">
    <property type="component" value="Unassembled WGS sequence"/>
</dbReference>
<comment type="caution">
    <text evidence="2">The sequence shown here is derived from an EMBL/GenBank/DDBJ whole genome shotgun (WGS) entry which is preliminary data.</text>
</comment>
<protein>
    <submittedName>
        <fullName evidence="2">DUF1304 domain-containing protein</fullName>
    </submittedName>
</protein>
<keyword evidence="1" id="KW-0812">Transmembrane</keyword>
<dbReference type="EMBL" id="JBEXIP010000057">
    <property type="protein sequence ID" value="MET8438373.1"/>
    <property type="molecule type" value="Genomic_DNA"/>
</dbReference>
<accession>A0ABV2UNL8</accession>